<comment type="caution">
    <text evidence="3">The sequence shown here is derived from an EMBL/GenBank/DDBJ whole genome shotgun (WGS) entry which is preliminary data.</text>
</comment>
<dbReference type="PROSITE" id="PS00092">
    <property type="entry name" value="N6_MTASE"/>
    <property type="match status" value="1"/>
</dbReference>
<dbReference type="AlphaFoldDB" id="G9YIA1"/>
<dbReference type="GO" id="GO:0008168">
    <property type="term" value="F:methyltransferase activity"/>
    <property type="evidence" value="ECO:0007669"/>
    <property type="project" value="UniProtKB-KW"/>
</dbReference>
<keyword evidence="4" id="KW-1185">Reference proteome</keyword>
<evidence type="ECO:0000313" key="3">
    <source>
        <dbReference type="EMBL" id="EHM39911.1"/>
    </source>
</evidence>
<dbReference type="InterPro" id="IPR029063">
    <property type="entry name" value="SAM-dependent_MTases_sf"/>
</dbReference>
<dbReference type="HOGENOM" id="CLU_075826_0_2_9"/>
<dbReference type="CDD" id="cd02440">
    <property type="entry name" value="AdoMet_MTases"/>
    <property type="match status" value="1"/>
</dbReference>
<dbReference type="NCBIfam" id="TIGR00095">
    <property type="entry name" value="16S rRNA (guanine(966)-N(2))-methyltransferase RsmD"/>
    <property type="match status" value="1"/>
</dbReference>
<dbReference type="PATRIC" id="fig|861450.3.peg.1284"/>
<protein>
    <submittedName>
        <fullName evidence="3">RNA methyltransferase, RsmD family</fullName>
    </submittedName>
</protein>
<name>G9YIA1_9FIRM</name>
<dbReference type="PANTHER" id="PTHR43542">
    <property type="entry name" value="METHYLTRANSFERASE"/>
    <property type="match status" value="1"/>
</dbReference>
<evidence type="ECO:0000256" key="2">
    <source>
        <dbReference type="ARBA" id="ARBA00022679"/>
    </source>
</evidence>
<dbReference type="Proteomes" id="UP000005481">
    <property type="component" value="Unassembled WGS sequence"/>
</dbReference>
<dbReference type="Gene3D" id="3.40.50.150">
    <property type="entry name" value="Vaccinia Virus protein VP39"/>
    <property type="match status" value="1"/>
</dbReference>
<proteinExistence type="predicted"/>
<dbReference type="Pfam" id="PF03602">
    <property type="entry name" value="Cons_hypoth95"/>
    <property type="match status" value="1"/>
</dbReference>
<dbReference type="EMBL" id="AGCJ01000058">
    <property type="protein sequence ID" value="EHM39911.1"/>
    <property type="molecule type" value="Genomic_DNA"/>
</dbReference>
<keyword evidence="2 3" id="KW-0808">Transferase</keyword>
<reference evidence="3 4" key="1">
    <citation type="submission" date="2011-08" db="EMBL/GenBank/DDBJ databases">
        <authorList>
            <person name="Weinstock G."/>
            <person name="Sodergren E."/>
            <person name="Clifton S."/>
            <person name="Fulton L."/>
            <person name="Fulton B."/>
            <person name="Courtney L."/>
            <person name="Fronick C."/>
            <person name="Harrison M."/>
            <person name="Strong C."/>
            <person name="Farmer C."/>
            <person name="Delahaunty K."/>
            <person name="Markovic C."/>
            <person name="Hall O."/>
            <person name="Minx P."/>
            <person name="Tomlinson C."/>
            <person name="Mitreva M."/>
            <person name="Hou S."/>
            <person name="Chen J."/>
            <person name="Wollam A."/>
            <person name="Pepin K.H."/>
            <person name="Johnson M."/>
            <person name="Bhonagiri V."/>
            <person name="Zhang X."/>
            <person name="Suruliraj S."/>
            <person name="Warren W."/>
            <person name="Chinwalla A."/>
            <person name="Mardis E.R."/>
            <person name="Wilson R.K."/>
        </authorList>
    </citation>
    <scope>NUCLEOTIDE SEQUENCE [LARGE SCALE GENOMIC DNA]</scope>
    <source>
        <strain evidence="3 4">F0357</strain>
    </source>
</reference>
<keyword evidence="1 3" id="KW-0489">Methyltransferase</keyword>
<organism evidence="3 4">
    <name type="scientific">Anaeroglobus geminatus F0357</name>
    <dbReference type="NCBI Taxonomy" id="861450"/>
    <lineage>
        <taxon>Bacteria</taxon>
        <taxon>Bacillati</taxon>
        <taxon>Bacillota</taxon>
        <taxon>Negativicutes</taxon>
        <taxon>Veillonellales</taxon>
        <taxon>Veillonellaceae</taxon>
        <taxon>Anaeroglobus</taxon>
    </lineage>
</organism>
<evidence type="ECO:0000256" key="1">
    <source>
        <dbReference type="ARBA" id="ARBA00022603"/>
    </source>
</evidence>
<dbReference type="PANTHER" id="PTHR43542:SF1">
    <property type="entry name" value="METHYLTRANSFERASE"/>
    <property type="match status" value="1"/>
</dbReference>
<dbReference type="InterPro" id="IPR002052">
    <property type="entry name" value="DNA_methylase_N6_adenine_CS"/>
</dbReference>
<dbReference type="STRING" id="861450.HMPREF0080_01391"/>
<evidence type="ECO:0000313" key="4">
    <source>
        <dbReference type="Proteomes" id="UP000005481"/>
    </source>
</evidence>
<dbReference type="PIRSF" id="PIRSF004553">
    <property type="entry name" value="CHP00095"/>
    <property type="match status" value="1"/>
</dbReference>
<dbReference type="GO" id="GO:0031167">
    <property type="term" value="P:rRNA methylation"/>
    <property type="evidence" value="ECO:0007669"/>
    <property type="project" value="InterPro"/>
</dbReference>
<gene>
    <name evidence="3" type="ORF">HMPREF0080_01391</name>
</gene>
<accession>G9YIA1</accession>
<dbReference type="InterPro" id="IPR004398">
    <property type="entry name" value="RNA_MeTrfase_RsmD"/>
</dbReference>
<sequence>MCIIDYVQAGGQVRIISGRARGRILKSPRGTATRPTSDRTRESLFNILAARPFGQARILDIFAGTGALGLEAMSRGAVEGVFIDIRTGSLIRENAALCGVSRACTVLSMNHRRALASLQGRTFDYIFADPPYDNDLVNETLAAVFAYRLLAPDGLCVVEHSGREDIEAGGAFTIVREKAYGRETRMTFLVNRREGE</sequence>
<dbReference type="GO" id="GO:0003676">
    <property type="term" value="F:nucleic acid binding"/>
    <property type="evidence" value="ECO:0007669"/>
    <property type="project" value="InterPro"/>
</dbReference>
<dbReference type="SUPFAM" id="SSF53335">
    <property type="entry name" value="S-adenosyl-L-methionine-dependent methyltransferases"/>
    <property type="match status" value="1"/>
</dbReference>
<dbReference type="eggNOG" id="COG0742">
    <property type="taxonomic scope" value="Bacteria"/>
</dbReference>